<evidence type="ECO:0000256" key="6">
    <source>
        <dbReference type="ARBA" id="ARBA00023136"/>
    </source>
</evidence>
<keyword evidence="11" id="KW-1185">Reference proteome</keyword>
<feature type="compositionally biased region" description="Low complexity" evidence="7">
    <location>
        <begin position="239"/>
        <end position="250"/>
    </location>
</feature>
<evidence type="ECO:0000256" key="8">
    <source>
        <dbReference type="SAM" id="Phobius"/>
    </source>
</evidence>
<accession>A0A2M9HN55</accession>
<feature type="transmembrane region" description="Helical" evidence="8">
    <location>
        <begin position="384"/>
        <end position="409"/>
    </location>
</feature>
<dbReference type="GO" id="GO:0022857">
    <property type="term" value="F:transmembrane transporter activity"/>
    <property type="evidence" value="ECO:0007669"/>
    <property type="project" value="InterPro"/>
</dbReference>
<feature type="transmembrane region" description="Helical" evidence="8">
    <location>
        <begin position="113"/>
        <end position="132"/>
    </location>
</feature>
<dbReference type="OrthoDB" id="9810492at2"/>
<keyword evidence="5 8" id="KW-1133">Transmembrane helix</keyword>
<organism evidence="10 11">
    <name type="scientific">Bifidobacterium scaligerum</name>
    <dbReference type="NCBI Taxonomy" id="2052656"/>
    <lineage>
        <taxon>Bacteria</taxon>
        <taxon>Bacillati</taxon>
        <taxon>Actinomycetota</taxon>
        <taxon>Actinomycetes</taxon>
        <taxon>Bifidobacteriales</taxon>
        <taxon>Bifidobacteriaceae</taxon>
        <taxon>Bifidobacterium</taxon>
    </lineage>
</organism>
<dbReference type="Pfam" id="PF07690">
    <property type="entry name" value="MFS_1"/>
    <property type="match status" value="1"/>
</dbReference>
<dbReference type="PANTHER" id="PTHR23517:SF2">
    <property type="entry name" value="MULTIDRUG RESISTANCE PROTEIN MDTH"/>
    <property type="match status" value="1"/>
</dbReference>
<evidence type="ECO:0000256" key="7">
    <source>
        <dbReference type="SAM" id="MobiDB-lite"/>
    </source>
</evidence>
<feature type="domain" description="Major facilitator superfamily (MFS) profile" evidence="9">
    <location>
        <begin position="19"/>
        <end position="471"/>
    </location>
</feature>
<keyword evidence="2" id="KW-0813">Transport</keyword>
<feature type="transmembrane region" description="Helical" evidence="8">
    <location>
        <begin position="53"/>
        <end position="74"/>
    </location>
</feature>
<dbReference type="Gene3D" id="1.20.1250.20">
    <property type="entry name" value="MFS general substrate transporter like domains"/>
    <property type="match status" value="1"/>
</dbReference>
<feature type="transmembrane region" description="Helical" evidence="8">
    <location>
        <begin position="172"/>
        <end position="192"/>
    </location>
</feature>
<dbReference type="InterPro" id="IPR011701">
    <property type="entry name" value="MFS"/>
</dbReference>
<keyword evidence="6 8" id="KW-0472">Membrane</keyword>
<evidence type="ECO:0000256" key="5">
    <source>
        <dbReference type="ARBA" id="ARBA00022989"/>
    </source>
</evidence>
<dbReference type="SUPFAM" id="SSF103473">
    <property type="entry name" value="MFS general substrate transporter"/>
    <property type="match status" value="1"/>
</dbReference>
<feature type="transmembrane region" description="Helical" evidence="8">
    <location>
        <begin position="330"/>
        <end position="348"/>
    </location>
</feature>
<dbReference type="InterPro" id="IPR020846">
    <property type="entry name" value="MFS_dom"/>
</dbReference>
<sequence>MSKVLQVKRQREIFGLSLLYWGLWLAILILWMGRFVTSFLSIYLVSALHINEGVVGTVVSMYGFGSIVGCLFGGTLSDRFGRQPMIVIGEIGAAAALLVVSVLVHPIGLGAALFVYGAFASLPSPAIAAYIADVVPVQRQQRAYVLQSWAINFGYAIGPIAANQLVKVSYSLMFYVEAAVMIGVTALLVAFFREVKHLGIAVPVAVAHSARTAVPDDDNAAGARGDGSGQALSHDSNGSAISLASTTTSIGPGESTTPPTGSSNTVSDEPAAQKPSPSSPSMRESWRRVLTDVPFLAFSVLMFGYFLVYFQSTSGLPIAMTNLGLGLGDYSVLLTINGFMLCALQIPAMKIFARMGNSRVLVAGLAVTVIGYAVQIVADSWAGFALAVVLWTLGELGTFPIATTTVAAMAPSSARGTYQGVYNVLWSLSIALAPMIGGWVISDFGGRVLWIACTLVLIAVTCGLRVTKASRDRAMARNVREQVAE</sequence>
<dbReference type="InterPro" id="IPR036259">
    <property type="entry name" value="MFS_trans_sf"/>
</dbReference>
<protein>
    <submittedName>
        <fullName evidence="10">MFS transporter</fullName>
    </submittedName>
</protein>
<dbReference type="InterPro" id="IPR050171">
    <property type="entry name" value="MFS_Transporters"/>
</dbReference>
<feature type="transmembrane region" description="Helical" evidence="8">
    <location>
        <begin position="144"/>
        <end position="166"/>
    </location>
</feature>
<evidence type="ECO:0000259" key="9">
    <source>
        <dbReference type="PROSITE" id="PS50850"/>
    </source>
</evidence>
<evidence type="ECO:0000256" key="1">
    <source>
        <dbReference type="ARBA" id="ARBA00004651"/>
    </source>
</evidence>
<feature type="transmembrane region" description="Helical" evidence="8">
    <location>
        <begin position="289"/>
        <end position="310"/>
    </location>
</feature>
<evidence type="ECO:0000256" key="3">
    <source>
        <dbReference type="ARBA" id="ARBA00022475"/>
    </source>
</evidence>
<feature type="transmembrane region" description="Helical" evidence="8">
    <location>
        <begin position="360"/>
        <end position="378"/>
    </location>
</feature>
<gene>
    <name evidence="10" type="ORF">CUU80_10460</name>
</gene>
<dbReference type="Proteomes" id="UP000228755">
    <property type="component" value="Unassembled WGS sequence"/>
</dbReference>
<dbReference type="PANTHER" id="PTHR23517">
    <property type="entry name" value="RESISTANCE PROTEIN MDTM, PUTATIVE-RELATED-RELATED"/>
    <property type="match status" value="1"/>
</dbReference>
<evidence type="ECO:0000256" key="4">
    <source>
        <dbReference type="ARBA" id="ARBA00022692"/>
    </source>
</evidence>
<comment type="subcellular location">
    <subcellularLocation>
        <location evidence="1">Cell membrane</location>
        <topology evidence="1">Multi-pass membrane protein</topology>
    </subcellularLocation>
</comment>
<feature type="transmembrane region" description="Helical" evidence="8">
    <location>
        <begin position="86"/>
        <end position="107"/>
    </location>
</feature>
<dbReference type="GO" id="GO:0005886">
    <property type="term" value="C:plasma membrane"/>
    <property type="evidence" value="ECO:0007669"/>
    <property type="project" value="UniProtKB-SubCell"/>
</dbReference>
<feature type="transmembrane region" description="Helical" evidence="8">
    <location>
        <begin position="421"/>
        <end position="442"/>
    </location>
</feature>
<evidence type="ECO:0000313" key="10">
    <source>
        <dbReference type="EMBL" id="PJM78248.1"/>
    </source>
</evidence>
<keyword evidence="3" id="KW-1003">Cell membrane</keyword>
<dbReference type="CDD" id="cd17329">
    <property type="entry name" value="MFS_MdtH_MDR_like"/>
    <property type="match status" value="1"/>
</dbReference>
<comment type="caution">
    <text evidence="10">The sequence shown here is derived from an EMBL/GenBank/DDBJ whole genome shotgun (WGS) entry which is preliminary data.</text>
</comment>
<proteinExistence type="predicted"/>
<feature type="region of interest" description="Disordered" evidence="7">
    <location>
        <begin position="217"/>
        <end position="283"/>
    </location>
</feature>
<evidence type="ECO:0000256" key="2">
    <source>
        <dbReference type="ARBA" id="ARBA00022448"/>
    </source>
</evidence>
<feature type="compositionally biased region" description="Polar residues" evidence="7">
    <location>
        <begin position="254"/>
        <end position="267"/>
    </location>
</feature>
<evidence type="ECO:0000313" key="11">
    <source>
        <dbReference type="Proteomes" id="UP000228755"/>
    </source>
</evidence>
<feature type="transmembrane region" description="Helical" evidence="8">
    <location>
        <begin position="12"/>
        <end position="33"/>
    </location>
</feature>
<reference evidence="10 11" key="1">
    <citation type="submission" date="2017-11" db="EMBL/GenBank/DDBJ databases">
        <title>Draft genome sequences of strains TRE 1, TRE D, TRE H and TRI 7, isolated from tamarins, belonging to four potential novel Bifidobacterium species.</title>
        <authorList>
            <person name="Mattarelli P."/>
            <person name="Modesto M."/>
            <person name="Bonetti A."/>
            <person name="Puglisi E."/>
            <person name="Morelli L."/>
        </authorList>
    </citation>
    <scope>NUCLEOTIDE SEQUENCE [LARGE SCALE GENOMIC DNA]</scope>
    <source>
        <strain evidence="11">TRED</strain>
    </source>
</reference>
<name>A0A2M9HN55_9BIFI</name>
<dbReference type="EMBL" id="PGLQ01000013">
    <property type="protein sequence ID" value="PJM78248.1"/>
    <property type="molecule type" value="Genomic_DNA"/>
</dbReference>
<keyword evidence="4 8" id="KW-0812">Transmembrane</keyword>
<dbReference type="PROSITE" id="PS50850">
    <property type="entry name" value="MFS"/>
    <property type="match status" value="1"/>
</dbReference>
<feature type="transmembrane region" description="Helical" evidence="8">
    <location>
        <begin position="448"/>
        <end position="467"/>
    </location>
</feature>
<dbReference type="AlphaFoldDB" id="A0A2M9HN55"/>